<dbReference type="InterPro" id="IPR055275">
    <property type="entry name" value="Ferredox_Rdtase"/>
</dbReference>
<dbReference type="EC" id="1.18.1.2" evidence="3"/>
<dbReference type="PIRSF" id="PIRSF000362">
    <property type="entry name" value="FNR"/>
    <property type="match status" value="1"/>
</dbReference>
<dbReference type="Gene3D" id="3.40.50.720">
    <property type="entry name" value="NAD(P)-binding Rossmann-like Domain"/>
    <property type="match status" value="1"/>
</dbReference>
<evidence type="ECO:0000256" key="4">
    <source>
        <dbReference type="ARBA" id="ARBA00022630"/>
    </source>
</evidence>
<evidence type="ECO:0000256" key="8">
    <source>
        <dbReference type="ARBA" id="ARBA00047776"/>
    </source>
</evidence>
<sequence>MTEQKEANRPLRIAIVGAGPAGIYAADALMKSDAEVSIDLFERMPAPFGLIRYGVAPDHPRIKGIVTALHKVLDKEQVRLLGNIDYGTDITLSDLRRFYDAVIFSTGANADRALPIPGIDLDGSYGAADFVSWYDGHPDVPRAWPLDAEKVAVLGVGNVALDVARVLAKTSEELLPTEIPPNVYAGLKENKAVEVHVFGRRGPAQAKFTPLELRELDHSPTIEVIVDPEDIDYDEGSEAARRHSKQVDMVANTLEQWAIRDQGNRPHKLFLHFFESPSEIVGSDGKVVGLRTERTQLDGTGNVKGTGNFRDWDVQAVYRAVGYLSQNISELPFDDQAGVIPNEAGRVLVDENADGSARYMPGTYVTGWIKRGPVGLIGHTKGDANETVACLLDDSKNFGAAESPELDAVTDFLESRGIPFTTWAGWYRLDAHERSLGEPEGRERVKVVEREDMLRASEPHKV</sequence>
<evidence type="ECO:0000259" key="9">
    <source>
        <dbReference type="Pfam" id="PF07992"/>
    </source>
</evidence>
<dbReference type="EMBL" id="JBIRUQ010000006">
    <property type="protein sequence ID" value="MFI1463710.1"/>
    <property type="molecule type" value="Genomic_DNA"/>
</dbReference>
<dbReference type="PRINTS" id="PR00419">
    <property type="entry name" value="ADXRDTASE"/>
</dbReference>
<reference evidence="10 11" key="1">
    <citation type="submission" date="2024-10" db="EMBL/GenBank/DDBJ databases">
        <title>The Natural Products Discovery Center: Release of the First 8490 Sequenced Strains for Exploring Actinobacteria Biosynthetic Diversity.</title>
        <authorList>
            <person name="Kalkreuter E."/>
            <person name="Kautsar S.A."/>
            <person name="Yang D."/>
            <person name="Bader C.D."/>
            <person name="Teijaro C.N."/>
            <person name="Fluegel L."/>
            <person name="Davis C.M."/>
            <person name="Simpson J.R."/>
            <person name="Lauterbach L."/>
            <person name="Steele A.D."/>
            <person name="Gui C."/>
            <person name="Meng S."/>
            <person name="Li G."/>
            <person name="Viehrig K."/>
            <person name="Ye F."/>
            <person name="Su P."/>
            <person name="Kiefer A.F."/>
            <person name="Nichols A."/>
            <person name="Cepeda A.J."/>
            <person name="Yan W."/>
            <person name="Fan B."/>
            <person name="Jiang Y."/>
            <person name="Adhikari A."/>
            <person name="Zheng C.-J."/>
            <person name="Schuster L."/>
            <person name="Cowan T.M."/>
            <person name="Smanski M.J."/>
            <person name="Chevrette M.G."/>
            <person name="De Carvalho L.P.S."/>
            <person name="Shen B."/>
        </authorList>
    </citation>
    <scope>NUCLEOTIDE SEQUENCE [LARGE SCALE GENOMIC DNA]</scope>
    <source>
        <strain evidence="10 11">NPDC020568</strain>
    </source>
</reference>
<protein>
    <recommendedName>
        <fullName evidence="3">ferredoxin--NADP(+) reductase</fullName>
        <ecNumber evidence="3">1.18.1.2</ecNumber>
    </recommendedName>
</protein>
<keyword evidence="7" id="KW-0560">Oxidoreductase</keyword>
<evidence type="ECO:0000313" key="10">
    <source>
        <dbReference type="EMBL" id="MFI1463710.1"/>
    </source>
</evidence>
<dbReference type="PANTHER" id="PTHR48467:SF1">
    <property type="entry name" value="GLUTAMATE SYNTHASE 1 [NADH], CHLOROPLASTIC-LIKE"/>
    <property type="match status" value="1"/>
</dbReference>
<evidence type="ECO:0000256" key="5">
    <source>
        <dbReference type="ARBA" id="ARBA00022827"/>
    </source>
</evidence>
<dbReference type="InterPro" id="IPR036188">
    <property type="entry name" value="FAD/NAD-bd_sf"/>
</dbReference>
<dbReference type="Pfam" id="PF07992">
    <property type="entry name" value="Pyr_redox_2"/>
    <property type="match status" value="1"/>
</dbReference>
<feature type="domain" description="FAD/NAD(P)-binding" evidence="9">
    <location>
        <begin position="12"/>
        <end position="173"/>
    </location>
</feature>
<keyword evidence="11" id="KW-1185">Reference proteome</keyword>
<keyword evidence="5" id="KW-0274">FAD</keyword>
<dbReference type="PANTHER" id="PTHR48467">
    <property type="entry name" value="GLUTAMATE SYNTHASE 1 [NADH], CHLOROPLASTIC-LIKE"/>
    <property type="match status" value="1"/>
</dbReference>
<evidence type="ECO:0000256" key="2">
    <source>
        <dbReference type="ARBA" id="ARBA00008312"/>
    </source>
</evidence>
<dbReference type="InterPro" id="IPR023753">
    <property type="entry name" value="FAD/NAD-binding_dom"/>
</dbReference>
<evidence type="ECO:0000313" key="11">
    <source>
        <dbReference type="Proteomes" id="UP001611263"/>
    </source>
</evidence>
<dbReference type="RefSeq" id="WP_033246433.1">
    <property type="nucleotide sequence ID" value="NZ_JBIRUQ010000006.1"/>
</dbReference>
<comment type="catalytic activity">
    <reaction evidence="8">
        <text>2 reduced [2Fe-2S]-[ferredoxin] + NADP(+) + H(+) = 2 oxidized [2Fe-2S]-[ferredoxin] + NADPH</text>
        <dbReference type="Rhea" id="RHEA:20125"/>
        <dbReference type="Rhea" id="RHEA-COMP:10000"/>
        <dbReference type="Rhea" id="RHEA-COMP:10001"/>
        <dbReference type="ChEBI" id="CHEBI:15378"/>
        <dbReference type="ChEBI" id="CHEBI:33737"/>
        <dbReference type="ChEBI" id="CHEBI:33738"/>
        <dbReference type="ChEBI" id="CHEBI:57783"/>
        <dbReference type="ChEBI" id="CHEBI:58349"/>
        <dbReference type="EC" id="1.18.1.2"/>
    </reaction>
</comment>
<dbReference type="SUPFAM" id="SSF51971">
    <property type="entry name" value="Nucleotide-binding domain"/>
    <property type="match status" value="2"/>
</dbReference>
<dbReference type="Proteomes" id="UP001611263">
    <property type="component" value="Unassembled WGS sequence"/>
</dbReference>
<evidence type="ECO:0000256" key="3">
    <source>
        <dbReference type="ARBA" id="ARBA00013223"/>
    </source>
</evidence>
<name>A0ABW7TRR6_9NOCA</name>
<accession>A0ABW7TRR6</accession>
<dbReference type="Gene3D" id="3.50.50.60">
    <property type="entry name" value="FAD/NAD(P)-binding domain"/>
    <property type="match status" value="1"/>
</dbReference>
<proteinExistence type="inferred from homology"/>
<keyword evidence="6" id="KW-0521">NADP</keyword>
<organism evidence="10 11">
    <name type="scientific">Nocardia carnea</name>
    <dbReference type="NCBI Taxonomy" id="37328"/>
    <lineage>
        <taxon>Bacteria</taxon>
        <taxon>Bacillati</taxon>
        <taxon>Actinomycetota</taxon>
        <taxon>Actinomycetes</taxon>
        <taxon>Mycobacteriales</taxon>
        <taxon>Nocardiaceae</taxon>
        <taxon>Nocardia</taxon>
    </lineage>
</organism>
<keyword evidence="4" id="KW-0285">Flavoprotein</keyword>
<gene>
    <name evidence="10" type="ORF">ACH4WX_23570</name>
</gene>
<comment type="cofactor">
    <cofactor evidence="1">
        <name>FAD</name>
        <dbReference type="ChEBI" id="CHEBI:57692"/>
    </cofactor>
</comment>
<comment type="caution">
    <text evidence="10">The sequence shown here is derived from an EMBL/GenBank/DDBJ whole genome shotgun (WGS) entry which is preliminary data.</text>
</comment>
<evidence type="ECO:0000256" key="1">
    <source>
        <dbReference type="ARBA" id="ARBA00001974"/>
    </source>
</evidence>
<dbReference type="GeneID" id="93507573"/>
<evidence type="ECO:0000256" key="7">
    <source>
        <dbReference type="ARBA" id="ARBA00023002"/>
    </source>
</evidence>
<dbReference type="InterPro" id="IPR021163">
    <property type="entry name" value="Ferredox_Rdtase_adrenod"/>
</dbReference>
<evidence type="ECO:0000256" key="6">
    <source>
        <dbReference type="ARBA" id="ARBA00022857"/>
    </source>
</evidence>
<comment type="similarity">
    <text evidence="2">Belongs to the ferredoxin--NADP reductase type 1 family.</text>
</comment>